<evidence type="ECO:0000313" key="3">
    <source>
        <dbReference type="EMBL" id="CEM18761.1"/>
    </source>
</evidence>
<sequence length="282" mass="31586">MRRIPLDRMEKHECSVIAAMLGGPEGWGIAVLPLEALRVQMWPTPHAFLRHRSTSPVLRSLDWCSRFRSLCLAQEGDLAEELSGQADWMEAFSASFCTEMGEKEFRDSIRGHEEELFERLESAEALQVVTKRRAHKTTLPMGLLALSNMFTAKDNLPGLMIGGIVIVVLIALAIVGFAVWYYRFGGRKWLTVEASEIRHKQNKFVKSLTAELQKTEHNEFEDDWKAKGVDALSPFATLPSEDAKSPLKVEVHEATDNGVEETTETASGRTHSERPNAGHVDV</sequence>
<proteinExistence type="predicted"/>
<keyword evidence="4" id="KW-1185">Reference proteome</keyword>
<organism evidence="3 4">
    <name type="scientific">Vitrella brassicaformis (strain CCMP3155)</name>
    <dbReference type="NCBI Taxonomy" id="1169540"/>
    <lineage>
        <taxon>Eukaryota</taxon>
        <taxon>Sar</taxon>
        <taxon>Alveolata</taxon>
        <taxon>Colpodellida</taxon>
        <taxon>Vitrellaceae</taxon>
        <taxon>Vitrella</taxon>
    </lineage>
</organism>
<evidence type="ECO:0000256" key="1">
    <source>
        <dbReference type="SAM" id="MobiDB-lite"/>
    </source>
</evidence>
<reference evidence="3 4" key="1">
    <citation type="submission" date="2014-11" db="EMBL/GenBank/DDBJ databases">
        <authorList>
            <person name="Zhu J."/>
            <person name="Qi W."/>
            <person name="Song R."/>
        </authorList>
    </citation>
    <scope>NUCLEOTIDE SEQUENCE [LARGE SCALE GENOMIC DNA]</scope>
</reference>
<accession>A0A0G4FUX8</accession>
<dbReference type="InParanoid" id="A0A0G4FUX8"/>
<name>A0A0G4FUX8_VITBC</name>
<evidence type="ECO:0000313" key="4">
    <source>
        <dbReference type="Proteomes" id="UP000041254"/>
    </source>
</evidence>
<keyword evidence="2" id="KW-0472">Membrane</keyword>
<keyword evidence="2" id="KW-0812">Transmembrane</keyword>
<feature type="region of interest" description="Disordered" evidence="1">
    <location>
        <begin position="252"/>
        <end position="282"/>
    </location>
</feature>
<dbReference type="VEuPathDB" id="CryptoDB:Vbra_408"/>
<feature type="compositionally biased region" description="Basic and acidic residues" evidence="1">
    <location>
        <begin position="270"/>
        <end position="282"/>
    </location>
</feature>
<protein>
    <submittedName>
        <fullName evidence="3">Uncharacterized protein</fullName>
    </submittedName>
</protein>
<feature type="transmembrane region" description="Helical" evidence="2">
    <location>
        <begin position="159"/>
        <end position="182"/>
    </location>
</feature>
<gene>
    <name evidence="3" type="ORF">Vbra_408</name>
</gene>
<dbReference type="Proteomes" id="UP000041254">
    <property type="component" value="Unassembled WGS sequence"/>
</dbReference>
<keyword evidence="2" id="KW-1133">Transmembrane helix</keyword>
<evidence type="ECO:0000256" key="2">
    <source>
        <dbReference type="SAM" id="Phobius"/>
    </source>
</evidence>
<dbReference type="EMBL" id="CDMY01000508">
    <property type="protein sequence ID" value="CEM18761.1"/>
    <property type="molecule type" value="Genomic_DNA"/>
</dbReference>
<dbReference type="AlphaFoldDB" id="A0A0G4FUX8"/>